<name>H1D2L1_9FIRM</name>
<evidence type="ECO:0000313" key="3">
    <source>
        <dbReference type="Proteomes" id="UP000003277"/>
    </source>
</evidence>
<dbReference type="Proteomes" id="UP000003277">
    <property type="component" value="Unassembled WGS sequence"/>
</dbReference>
<feature type="transmembrane region" description="Helical" evidence="1">
    <location>
        <begin position="89"/>
        <end position="111"/>
    </location>
</feature>
<evidence type="ECO:0000313" key="2">
    <source>
        <dbReference type="EMBL" id="EHO62231.1"/>
    </source>
</evidence>
<evidence type="ECO:0000256" key="1">
    <source>
        <dbReference type="SAM" id="Phobius"/>
    </source>
</evidence>
<organism evidence="2 3">
    <name type="scientific">Dialister succinatiphilus YIT 11850</name>
    <dbReference type="NCBI Taxonomy" id="742743"/>
    <lineage>
        <taxon>Bacteria</taxon>
        <taxon>Bacillati</taxon>
        <taxon>Bacillota</taxon>
        <taxon>Negativicutes</taxon>
        <taxon>Veillonellales</taxon>
        <taxon>Veillonellaceae</taxon>
        <taxon>Dialister</taxon>
    </lineage>
</organism>
<proteinExistence type="predicted"/>
<gene>
    <name evidence="2" type="ORF">HMPREF9453_01849</name>
</gene>
<keyword evidence="1" id="KW-0812">Transmembrane</keyword>
<comment type="caution">
    <text evidence="2">The sequence shown here is derived from an EMBL/GenBank/DDBJ whole genome shotgun (WGS) entry which is preliminary data.</text>
</comment>
<accession>H1D2L1</accession>
<dbReference type="EMBL" id="ADLT01000061">
    <property type="protein sequence ID" value="EHO62231.1"/>
    <property type="molecule type" value="Genomic_DNA"/>
</dbReference>
<dbReference type="AlphaFoldDB" id="H1D2L1"/>
<keyword evidence="1" id="KW-1133">Transmembrane helix</keyword>
<protein>
    <submittedName>
        <fullName evidence="2">Uncharacterized protein</fullName>
    </submittedName>
</protein>
<keyword evidence="1" id="KW-0472">Membrane</keyword>
<keyword evidence="3" id="KW-1185">Reference proteome</keyword>
<reference evidence="2 3" key="1">
    <citation type="submission" date="2011-11" db="EMBL/GenBank/DDBJ databases">
        <title>The Genome Sequence of Dialister succinatiphilus YIT 11850.</title>
        <authorList>
            <consortium name="The Broad Institute Genome Sequencing Platform"/>
            <person name="Earl A."/>
            <person name="Ward D."/>
            <person name="Feldgarden M."/>
            <person name="Gevers D."/>
            <person name="Morotomi M."/>
            <person name="Young S.K."/>
            <person name="Zeng Q."/>
            <person name="Gargeya S."/>
            <person name="Fitzgerald M."/>
            <person name="Haas B."/>
            <person name="Abouelleil A."/>
            <person name="Alvarado L."/>
            <person name="Arachchi H.M."/>
            <person name="Berlin A."/>
            <person name="Brown A."/>
            <person name="Chapman S.B."/>
            <person name="Dunbar C."/>
            <person name="Gearin G."/>
            <person name="Goldberg J."/>
            <person name="Griggs A."/>
            <person name="Gujja S."/>
            <person name="Heiman D."/>
            <person name="Howarth C."/>
            <person name="Lui A."/>
            <person name="MacDonald P.J.P."/>
            <person name="Montmayeur A."/>
            <person name="Murphy C."/>
            <person name="Neiman D."/>
            <person name="Pearson M."/>
            <person name="Priest M."/>
            <person name="Roberts A."/>
            <person name="Saif S."/>
            <person name="Shea T."/>
            <person name="Sisk P."/>
            <person name="Stolte C."/>
            <person name="Sykes S."/>
            <person name="Wortman J."/>
            <person name="Nusbaum C."/>
            <person name="Birren B."/>
        </authorList>
    </citation>
    <scope>NUCLEOTIDE SEQUENCE [LARGE SCALE GENOMIC DNA]</scope>
    <source>
        <strain evidence="2 3">YIT 11850</strain>
    </source>
</reference>
<sequence>MCRILTYKFHVDFVPAAGRFPYIPPLHGLMIYTYIFKAQSGPLNACMQIIQNPETFCAAVFWCMTFYEASSFSTAPDFRAHEIKVPSQYFFRHMTLLISYAIVQLYLSLLYLKGTKLSIFSAKVVIFLQKWSFSDSLSKEKRCLSFPAVFFVCLKMGDFK</sequence>
<dbReference type="HOGENOM" id="CLU_1649440_0_0_9"/>